<proteinExistence type="predicted"/>
<reference evidence="3" key="2">
    <citation type="submission" date="2010-04" db="EMBL/GenBank/DDBJ databases">
        <authorList>
            <person name="Buell R."/>
            <person name="Hamilton J."/>
            <person name="Hostetler J."/>
        </authorList>
    </citation>
    <scope>NUCLEOTIDE SEQUENCE [LARGE SCALE GENOMIC DNA]</scope>
    <source>
        <strain evidence="3">DAOM:BR144</strain>
    </source>
</reference>
<dbReference type="eggNOG" id="ENOG502SC5I">
    <property type="taxonomic scope" value="Eukaryota"/>
</dbReference>
<name>K3X7F7_GLOUD</name>
<dbReference type="HOGENOM" id="CLU_130158_0_0_1"/>
<sequence length="171" mass="19480">MKPSKREEELKGDDDDAANRHARRGKGNFENRKHAFRVGSRVERELDGLWFPATVVGVDDDGLFELEYDEDHNHEMDISADELRHLDENVQRPKTPALVPTLTPQQRELMRKDSLLFQSTTDYDPNKMPTVVLHHQGESHAASGYIINGLENNIAAGNGLRGIRWLRVNTL</sequence>
<keyword evidence="3" id="KW-1185">Reference proteome</keyword>
<dbReference type="VEuPathDB" id="FungiDB:PYU1_G013129"/>
<reference evidence="2" key="3">
    <citation type="submission" date="2015-02" db="UniProtKB">
        <authorList>
            <consortium name="EnsemblProtists"/>
        </authorList>
    </citation>
    <scope>IDENTIFICATION</scope>
    <source>
        <strain evidence="2">DAOM BR144</strain>
    </source>
</reference>
<protein>
    <recommendedName>
        <fullName evidence="4">Tudor domain-containing protein</fullName>
    </recommendedName>
</protein>
<evidence type="ECO:0000313" key="3">
    <source>
        <dbReference type="Proteomes" id="UP000019132"/>
    </source>
</evidence>
<feature type="region of interest" description="Disordered" evidence="1">
    <location>
        <begin position="1"/>
        <end position="28"/>
    </location>
</feature>
<dbReference type="OMA" id="DETCDVQ"/>
<dbReference type="Proteomes" id="UP000019132">
    <property type="component" value="Unassembled WGS sequence"/>
</dbReference>
<accession>K3X7F7</accession>
<dbReference type="AlphaFoldDB" id="K3X7F7"/>
<dbReference type="CDD" id="cd04508">
    <property type="entry name" value="Tudor_SF"/>
    <property type="match status" value="1"/>
</dbReference>
<evidence type="ECO:0008006" key="4">
    <source>
        <dbReference type="Google" id="ProtNLM"/>
    </source>
</evidence>
<dbReference type="EMBL" id="GL376577">
    <property type="status" value="NOT_ANNOTATED_CDS"/>
    <property type="molecule type" value="Genomic_DNA"/>
</dbReference>
<reference evidence="3" key="1">
    <citation type="journal article" date="2010" name="Genome Biol.">
        <title>Genome sequence of the necrotrophic plant pathogen Pythium ultimum reveals original pathogenicity mechanisms and effector repertoire.</title>
        <authorList>
            <person name="Levesque C.A."/>
            <person name="Brouwer H."/>
            <person name="Cano L."/>
            <person name="Hamilton J.P."/>
            <person name="Holt C."/>
            <person name="Huitema E."/>
            <person name="Raffaele S."/>
            <person name="Robideau G.P."/>
            <person name="Thines M."/>
            <person name="Win J."/>
            <person name="Zerillo M.M."/>
            <person name="Beakes G.W."/>
            <person name="Boore J.L."/>
            <person name="Busam D."/>
            <person name="Dumas B."/>
            <person name="Ferriera S."/>
            <person name="Fuerstenberg S.I."/>
            <person name="Gachon C.M."/>
            <person name="Gaulin E."/>
            <person name="Govers F."/>
            <person name="Grenville-Briggs L."/>
            <person name="Horner N."/>
            <person name="Hostetler J."/>
            <person name="Jiang R.H."/>
            <person name="Johnson J."/>
            <person name="Krajaejun T."/>
            <person name="Lin H."/>
            <person name="Meijer H.J."/>
            <person name="Moore B."/>
            <person name="Morris P."/>
            <person name="Phuntmart V."/>
            <person name="Puiu D."/>
            <person name="Shetty J."/>
            <person name="Stajich J.E."/>
            <person name="Tripathy S."/>
            <person name="Wawra S."/>
            <person name="van West P."/>
            <person name="Whitty B.R."/>
            <person name="Coutinho P.M."/>
            <person name="Henrissat B."/>
            <person name="Martin F."/>
            <person name="Thomas P.D."/>
            <person name="Tyler B.M."/>
            <person name="De Vries R.P."/>
            <person name="Kamoun S."/>
            <person name="Yandell M."/>
            <person name="Tisserat N."/>
            <person name="Buell C.R."/>
        </authorList>
    </citation>
    <scope>NUCLEOTIDE SEQUENCE</scope>
    <source>
        <strain evidence="3">DAOM:BR144</strain>
    </source>
</reference>
<dbReference type="Gene3D" id="2.30.30.140">
    <property type="match status" value="1"/>
</dbReference>
<evidence type="ECO:0000256" key="1">
    <source>
        <dbReference type="SAM" id="MobiDB-lite"/>
    </source>
</evidence>
<evidence type="ECO:0000313" key="2">
    <source>
        <dbReference type="EnsemblProtists" id="PYU1_T013156"/>
    </source>
</evidence>
<dbReference type="InParanoid" id="K3X7F7"/>
<organism evidence="2 3">
    <name type="scientific">Globisporangium ultimum (strain ATCC 200006 / CBS 805.95 / DAOM BR144)</name>
    <name type="common">Pythium ultimum</name>
    <dbReference type="NCBI Taxonomy" id="431595"/>
    <lineage>
        <taxon>Eukaryota</taxon>
        <taxon>Sar</taxon>
        <taxon>Stramenopiles</taxon>
        <taxon>Oomycota</taxon>
        <taxon>Peronosporomycetes</taxon>
        <taxon>Pythiales</taxon>
        <taxon>Pythiaceae</taxon>
        <taxon>Globisporangium</taxon>
    </lineage>
</organism>
<dbReference type="EnsemblProtists" id="PYU1_T013156">
    <property type="protein sequence ID" value="PYU1_T013156"/>
    <property type="gene ID" value="PYU1_G013129"/>
</dbReference>